<dbReference type="PRINTS" id="PR01853">
    <property type="entry name" value="YAJCTRNLCASE"/>
</dbReference>
<evidence type="ECO:0000256" key="1">
    <source>
        <dbReference type="ARBA" id="ARBA00004162"/>
    </source>
</evidence>
<evidence type="ECO:0000256" key="10">
    <source>
        <dbReference type="SAM" id="Phobius"/>
    </source>
</evidence>
<dbReference type="InterPro" id="IPR003849">
    <property type="entry name" value="Preprotein_translocase_YajC"/>
</dbReference>
<evidence type="ECO:0000256" key="6">
    <source>
        <dbReference type="ARBA" id="ARBA00022927"/>
    </source>
</evidence>
<dbReference type="KEGG" id="kme:H0A61_02368"/>
<dbReference type="PANTHER" id="PTHR33909">
    <property type="entry name" value="SEC TRANSLOCON ACCESSORY COMPLEX SUBUNIT YAJC"/>
    <property type="match status" value="1"/>
</dbReference>
<dbReference type="RefSeq" id="WP_206707304.1">
    <property type="nucleotide sequence ID" value="NZ_CP059066.1"/>
</dbReference>
<dbReference type="EMBL" id="CP059066">
    <property type="protein sequence ID" value="QSQ09976.1"/>
    <property type="molecule type" value="Genomic_DNA"/>
</dbReference>
<organism evidence="11 12">
    <name type="scientific">Koleobacter methoxysyntrophicus</name>
    <dbReference type="NCBI Taxonomy" id="2751313"/>
    <lineage>
        <taxon>Bacteria</taxon>
        <taxon>Bacillati</taxon>
        <taxon>Bacillota</taxon>
        <taxon>Clostridia</taxon>
        <taxon>Koleobacterales</taxon>
        <taxon>Koleobacteraceae</taxon>
        <taxon>Koleobacter</taxon>
    </lineage>
</organism>
<evidence type="ECO:0000256" key="8">
    <source>
        <dbReference type="ARBA" id="ARBA00023010"/>
    </source>
</evidence>
<keyword evidence="5 10" id="KW-0812">Transmembrane</keyword>
<keyword evidence="8" id="KW-0811">Translocation</keyword>
<evidence type="ECO:0000256" key="2">
    <source>
        <dbReference type="ARBA" id="ARBA00006742"/>
    </source>
</evidence>
<comment type="subcellular location">
    <subcellularLocation>
        <location evidence="1">Cell membrane</location>
        <topology evidence="1">Single-pass membrane protein</topology>
    </subcellularLocation>
</comment>
<evidence type="ECO:0000256" key="5">
    <source>
        <dbReference type="ARBA" id="ARBA00022692"/>
    </source>
</evidence>
<keyword evidence="3" id="KW-0813">Transport</keyword>
<keyword evidence="4" id="KW-1003">Cell membrane</keyword>
<dbReference type="GO" id="GO:0005886">
    <property type="term" value="C:plasma membrane"/>
    <property type="evidence" value="ECO:0007669"/>
    <property type="project" value="UniProtKB-SubCell"/>
</dbReference>
<feature type="transmembrane region" description="Helical" evidence="10">
    <location>
        <begin position="6"/>
        <end position="25"/>
    </location>
</feature>
<keyword evidence="12" id="KW-1185">Reference proteome</keyword>
<dbReference type="PANTHER" id="PTHR33909:SF1">
    <property type="entry name" value="SEC TRANSLOCON ACCESSORY COMPLEX SUBUNIT YAJC"/>
    <property type="match status" value="1"/>
</dbReference>
<evidence type="ECO:0000313" key="11">
    <source>
        <dbReference type="EMBL" id="QSQ09976.1"/>
    </source>
</evidence>
<protein>
    <submittedName>
        <fullName evidence="11">Sec translocon accessory complex subunit YajC</fullName>
    </submittedName>
</protein>
<evidence type="ECO:0000256" key="4">
    <source>
        <dbReference type="ARBA" id="ARBA00022475"/>
    </source>
</evidence>
<name>A0A8A0RS12_9FIRM</name>
<gene>
    <name evidence="11" type="primary">yajC</name>
    <name evidence="11" type="ORF">H0A61_02368</name>
</gene>
<proteinExistence type="inferred from homology"/>
<comment type="similarity">
    <text evidence="2">Belongs to the YajC family.</text>
</comment>
<dbReference type="GO" id="GO:0015031">
    <property type="term" value="P:protein transport"/>
    <property type="evidence" value="ECO:0007669"/>
    <property type="project" value="UniProtKB-KW"/>
</dbReference>
<keyword evidence="6" id="KW-0653">Protein transport</keyword>
<accession>A0A8A0RS12</accession>
<keyword evidence="9 10" id="KW-0472">Membrane</keyword>
<evidence type="ECO:0000256" key="9">
    <source>
        <dbReference type="ARBA" id="ARBA00023136"/>
    </source>
</evidence>
<keyword evidence="7 10" id="KW-1133">Transmembrane helix</keyword>
<dbReference type="Pfam" id="PF02699">
    <property type="entry name" value="YajC"/>
    <property type="match status" value="1"/>
</dbReference>
<dbReference type="AlphaFoldDB" id="A0A8A0RS12"/>
<dbReference type="NCBIfam" id="TIGR00739">
    <property type="entry name" value="yajC"/>
    <property type="match status" value="1"/>
</dbReference>
<evidence type="ECO:0000256" key="3">
    <source>
        <dbReference type="ARBA" id="ARBA00022448"/>
    </source>
</evidence>
<evidence type="ECO:0000313" key="12">
    <source>
        <dbReference type="Proteomes" id="UP000662904"/>
    </source>
</evidence>
<sequence>MDLNLFLRQFGPLIFIFIIFYFLLIRPQQKRDKERKQMLGSLKEGDQIITIGGIYGKILDIKDDIITLEIGDKVKIKVTRTAIGNVINK</sequence>
<reference evidence="11" key="1">
    <citation type="submission" date="2020-07" db="EMBL/GenBank/DDBJ databases">
        <title>Koleobacter methoxysyntrophicus gen. nov., sp. nov., a novel anaerobic bacterium isolated from deep subsurface oil field and proposal of Koleobacterales ord. nov. in the phylum Firmicutes.</title>
        <authorList>
            <person name="Sakamoto S."/>
            <person name="Tamaki H."/>
        </authorList>
    </citation>
    <scope>NUCLEOTIDE SEQUENCE</scope>
    <source>
        <strain evidence="11">NRmbB1</strain>
    </source>
</reference>
<dbReference type="Proteomes" id="UP000662904">
    <property type="component" value="Chromosome"/>
</dbReference>
<dbReference type="SMART" id="SM01323">
    <property type="entry name" value="YajC"/>
    <property type="match status" value="1"/>
</dbReference>
<evidence type="ECO:0000256" key="7">
    <source>
        <dbReference type="ARBA" id="ARBA00022989"/>
    </source>
</evidence>